<dbReference type="InterPro" id="IPR036388">
    <property type="entry name" value="WH-like_DNA-bd_sf"/>
</dbReference>
<name>A0ABN2INW3_9ACTN</name>
<dbReference type="RefSeq" id="WP_163571865.1">
    <property type="nucleotide sequence ID" value="NZ_BAAANY010000032.1"/>
</dbReference>
<dbReference type="SUPFAM" id="SSF46785">
    <property type="entry name" value="Winged helix' DNA-binding domain"/>
    <property type="match status" value="1"/>
</dbReference>
<organism evidence="3 4">
    <name type="scientific">Fodinicola feengrottensis</name>
    <dbReference type="NCBI Taxonomy" id="435914"/>
    <lineage>
        <taxon>Bacteria</taxon>
        <taxon>Bacillati</taxon>
        <taxon>Actinomycetota</taxon>
        <taxon>Actinomycetes</taxon>
        <taxon>Mycobacteriales</taxon>
        <taxon>Fodinicola</taxon>
    </lineage>
</organism>
<dbReference type="InterPro" id="IPR045981">
    <property type="entry name" value="DUF5937"/>
</dbReference>
<comment type="caution">
    <text evidence="3">The sequence shown here is derived from an EMBL/GenBank/DDBJ whole genome shotgun (WGS) entry which is preliminary data.</text>
</comment>
<feature type="compositionally biased region" description="Basic and acidic residues" evidence="1">
    <location>
        <begin position="344"/>
        <end position="358"/>
    </location>
</feature>
<gene>
    <name evidence="3" type="ORF">GCM10009765_67910</name>
</gene>
<evidence type="ECO:0000256" key="1">
    <source>
        <dbReference type="SAM" id="MobiDB-lite"/>
    </source>
</evidence>
<feature type="domain" description="DUF5937" evidence="2">
    <location>
        <begin position="132"/>
        <end position="236"/>
    </location>
</feature>
<reference evidence="3 4" key="1">
    <citation type="journal article" date="2019" name="Int. J. Syst. Evol. Microbiol.">
        <title>The Global Catalogue of Microorganisms (GCM) 10K type strain sequencing project: providing services to taxonomists for standard genome sequencing and annotation.</title>
        <authorList>
            <consortium name="The Broad Institute Genomics Platform"/>
            <consortium name="The Broad Institute Genome Sequencing Center for Infectious Disease"/>
            <person name="Wu L."/>
            <person name="Ma J."/>
        </authorList>
    </citation>
    <scope>NUCLEOTIDE SEQUENCE [LARGE SCALE GENOMIC DNA]</scope>
    <source>
        <strain evidence="3 4">JCM 14718</strain>
    </source>
</reference>
<evidence type="ECO:0000259" key="2">
    <source>
        <dbReference type="Pfam" id="PF19361"/>
    </source>
</evidence>
<evidence type="ECO:0000313" key="4">
    <source>
        <dbReference type="Proteomes" id="UP001500618"/>
    </source>
</evidence>
<dbReference type="PANTHER" id="PTHR43132">
    <property type="entry name" value="ARSENICAL RESISTANCE OPERON REPRESSOR ARSR-RELATED"/>
    <property type="match status" value="1"/>
</dbReference>
<dbReference type="CDD" id="cd00090">
    <property type="entry name" value="HTH_ARSR"/>
    <property type="match status" value="1"/>
</dbReference>
<dbReference type="Gene3D" id="1.10.10.10">
    <property type="entry name" value="Winged helix-like DNA-binding domain superfamily/Winged helix DNA-binding domain"/>
    <property type="match status" value="1"/>
</dbReference>
<dbReference type="InterPro" id="IPR011991">
    <property type="entry name" value="ArsR-like_HTH"/>
</dbReference>
<dbReference type="EMBL" id="BAAANY010000032">
    <property type="protein sequence ID" value="GAA1708802.1"/>
    <property type="molecule type" value="Genomic_DNA"/>
</dbReference>
<dbReference type="PANTHER" id="PTHR43132:SF6">
    <property type="entry name" value="HTH-TYPE TRANSCRIPTIONAL REPRESSOR CZRA"/>
    <property type="match status" value="1"/>
</dbReference>
<keyword evidence="4" id="KW-1185">Reference proteome</keyword>
<proteinExistence type="predicted"/>
<accession>A0ABN2INW3</accession>
<dbReference type="InterPro" id="IPR051011">
    <property type="entry name" value="Metal_resp_trans_reg"/>
</dbReference>
<dbReference type="Pfam" id="PF19361">
    <property type="entry name" value="DUF5937"/>
    <property type="match status" value="1"/>
</dbReference>
<protein>
    <submittedName>
        <fullName evidence="3">DUF5937 family protein</fullName>
    </submittedName>
</protein>
<dbReference type="InterPro" id="IPR036390">
    <property type="entry name" value="WH_DNA-bd_sf"/>
</dbReference>
<feature type="region of interest" description="Disordered" evidence="1">
    <location>
        <begin position="322"/>
        <end position="358"/>
    </location>
</feature>
<dbReference type="Proteomes" id="UP001500618">
    <property type="component" value="Unassembled WGS sequence"/>
</dbReference>
<sequence>MIRLLAGAEDVMRSRFALSPLFELVCLLKTLSGFERTRLPAAWSGRLMPTFRRLRAETDLDAVLALLAPGYGADFVSPPPTGVAQTVEAELLAVRATPLAQARREIAYSGTLRPASERAAKVLRRKDVVGRIADALEVAWRELVAADWPQLRAICERDVVHRAGLLGQRGWAAALDGLHERIRWRDGAIEMMRTSSLKTVSLEGAGLLLIPSVYIWPGVGVVSDDPWPRALIYPARGAAALWEASPDAEIGALDDLLGRSRAHLLVALEAPASTTQLARSLGFATGAVGDHLTVLRRAGLLDRARAGRSVLYRRTPLGDALARSGIPESASRGQTHGPGASGKRTAEGLAEKPAPDRR</sequence>
<evidence type="ECO:0000313" key="3">
    <source>
        <dbReference type="EMBL" id="GAA1708802.1"/>
    </source>
</evidence>